<evidence type="ECO:0000256" key="2">
    <source>
        <dbReference type="ARBA" id="ARBA00023043"/>
    </source>
</evidence>
<protein>
    <submittedName>
        <fullName evidence="5">Ankyrin repeat-containing domain protein</fullName>
    </submittedName>
</protein>
<reference evidence="5" key="1">
    <citation type="journal article" date="2023" name="Mol. Phylogenet. Evol.">
        <title>Genome-scale phylogeny and comparative genomics of the fungal order Sordariales.</title>
        <authorList>
            <person name="Hensen N."/>
            <person name="Bonometti L."/>
            <person name="Westerberg I."/>
            <person name="Brannstrom I.O."/>
            <person name="Guillou S."/>
            <person name="Cros-Aarteil S."/>
            <person name="Calhoun S."/>
            <person name="Haridas S."/>
            <person name="Kuo A."/>
            <person name="Mondo S."/>
            <person name="Pangilinan J."/>
            <person name="Riley R."/>
            <person name="LaButti K."/>
            <person name="Andreopoulos B."/>
            <person name="Lipzen A."/>
            <person name="Chen C."/>
            <person name="Yan M."/>
            <person name="Daum C."/>
            <person name="Ng V."/>
            <person name="Clum A."/>
            <person name="Steindorff A."/>
            <person name="Ohm R.A."/>
            <person name="Martin F."/>
            <person name="Silar P."/>
            <person name="Natvig D.O."/>
            <person name="Lalanne C."/>
            <person name="Gautier V."/>
            <person name="Ament-Velasquez S.L."/>
            <person name="Kruys A."/>
            <person name="Hutchinson M.I."/>
            <person name="Powell A.J."/>
            <person name="Barry K."/>
            <person name="Miller A.N."/>
            <person name="Grigoriev I.V."/>
            <person name="Debuchy R."/>
            <person name="Gladieux P."/>
            <person name="Hiltunen Thoren M."/>
            <person name="Johannesson H."/>
        </authorList>
    </citation>
    <scope>NUCLEOTIDE SEQUENCE</scope>
    <source>
        <strain evidence="5">CBS 168.71</strain>
    </source>
</reference>
<feature type="repeat" description="ANK" evidence="3">
    <location>
        <begin position="547"/>
        <end position="579"/>
    </location>
</feature>
<comment type="caution">
    <text evidence="5">The sequence shown here is derived from an EMBL/GenBank/DDBJ whole genome shotgun (WGS) entry which is preliminary data.</text>
</comment>
<dbReference type="InterPro" id="IPR002110">
    <property type="entry name" value="Ankyrin_rpt"/>
</dbReference>
<dbReference type="PANTHER" id="PTHR24123:SF33">
    <property type="entry name" value="PROTEIN HOS4"/>
    <property type="match status" value="1"/>
</dbReference>
<keyword evidence="1" id="KW-0677">Repeat</keyword>
<evidence type="ECO:0000256" key="4">
    <source>
        <dbReference type="SAM" id="MobiDB-lite"/>
    </source>
</evidence>
<feature type="repeat" description="ANK" evidence="3">
    <location>
        <begin position="666"/>
        <end position="698"/>
    </location>
</feature>
<dbReference type="GeneID" id="87837894"/>
<dbReference type="PANTHER" id="PTHR24123">
    <property type="entry name" value="ANKYRIN REPEAT-CONTAINING"/>
    <property type="match status" value="1"/>
</dbReference>
<feature type="compositionally biased region" description="Basic and acidic residues" evidence="4">
    <location>
        <begin position="634"/>
        <end position="646"/>
    </location>
</feature>
<sequence length="1089" mass="121104">MASDLIVAARDNRLGDVERLLQEGADIDATDGDYGQTPISWAAERGHLDVVKTLYERGASLLIADRNGWYPTDWAVRNSRTDVVSFFLTRQQDASHRYYKGRGLLFVAAQRGSVEDVNRFVGGEPDQVDSDGTTPLMAASQNGRFDNVVVLLKAGADPLRKNEDQRTAFYWAAKEGHTEVIRALLTEACAKPRKISELPNDEAIAFAFAEKGEDEEWNEFLDTHPHRAAPEEGDRTSTALHFAAQHGIEKAVQRMLALPSDAGMVNAQDAQGRTPLIWASMGGHLAIVDALLQHHANPKLSDDEYKETALMWAAENGHGQVVERLCRELDRHDVNVRGWRGYTAMTFAASRGNAAGVRALIEAGADLSIVDDRWGQSPLSWAAEGNYLEAVTDLIKAEADLYAESHGNTPVSFALDNLEILRAFIQQPRDTMRDGGEKIPRVRVIELALRYSCNLDDDTFSDTPDLFILDQKEYLEAVDHDGRNLASWAAQGGSPKEMDMLRAKRLDFNSKDNIGRTSLHWAAEGGNRKVVKWLLHEQVAVDTADEFGRTPLSRAAVQGHDKCVRMLVDRGAHPDSPNKNRRTPLSLAAEKGHVEVVNLLLSLRDGKTKTSEGVVNRSKKGHGGIGARDGGAGAKDRLGDGNKDSTGRTGPDNGGAAVAVDSRDVEERTPLWYAAIGHHLTVFKTLRANGADPGVMDKSGKALHEILVNKKSAGGVEPEVMAALDAMLEQLRSAQALLSKPLDGAADLDEEFKATILRVPENEKLELESRTQLSVHSLLRGEGLPDPQGASCAWMHLPANNMRWVEVLMTRHYEACGESERWNASVVLQSKLWEQQQHKSRRGAHYARFMRPACHRFVLVVEDKGTSSSQGLVLFMPYLHWEPQNQQRNMKEIMNLKKEERKAKRDLILADPSLKDPKGTEKLHWVYLDEEHPLHVRRTLDQYYYHTLPNTEERDNDQTGIRYHNDHLKSTDPKQANNPTPVLTMVDQLWMWVLPRCGKLPPTIITAFPQRSNRMRSGGFKNMTALVSNIIAQFQETPERTVDGLAKVIAAECSRIYFDTMSNRDESLQFSEIYTTSMGGIVSNPCAPA</sequence>
<dbReference type="Pfam" id="PF12796">
    <property type="entry name" value="Ank_2"/>
    <property type="match status" value="5"/>
</dbReference>
<dbReference type="Pfam" id="PF00023">
    <property type="entry name" value="Ank"/>
    <property type="match status" value="1"/>
</dbReference>
<feature type="repeat" description="ANK" evidence="3">
    <location>
        <begin position="340"/>
        <end position="372"/>
    </location>
</feature>
<dbReference type="InterPro" id="IPR036770">
    <property type="entry name" value="Ankyrin_rpt-contain_sf"/>
</dbReference>
<keyword evidence="6" id="KW-1185">Reference proteome</keyword>
<dbReference type="PROSITE" id="PS50297">
    <property type="entry name" value="ANK_REP_REGION"/>
    <property type="match status" value="7"/>
</dbReference>
<accession>A0AAE0H7W7</accession>
<organism evidence="5 6">
    <name type="scientific">Chaetomium fimeti</name>
    <dbReference type="NCBI Taxonomy" id="1854472"/>
    <lineage>
        <taxon>Eukaryota</taxon>
        <taxon>Fungi</taxon>
        <taxon>Dikarya</taxon>
        <taxon>Ascomycota</taxon>
        <taxon>Pezizomycotina</taxon>
        <taxon>Sordariomycetes</taxon>
        <taxon>Sordariomycetidae</taxon>
        <taxon>Sordariales</taxon>
        <taxon>Chaetomiaceae</taxon>
        <taxon>Chaetomium</taxon>
    </lineage>
</organism>
<gene>
    <name evidence="5" type="ORF">B0H64DRAFT_330524</name>
</gene>
<dbReference type="InterPro" id="IPR051165">
    <property type="entry name" value="Multifunctional_ANK_Repeat"/>
</dbReference>
<evidence type="ECO:0000256" key="3">
    <source>
        <dbReference type="PROSITE-ProRule" id="PRU00023"/>
    </source>
</evidence>
<dbReference type="Proteomes" id="UP001278766">
    <property type="component" value="Unassembled WGS sequence"/>
</dbReference>
<dbReference type="PROSITE" id="PS50088">
    <property type="entry name" value="ANK_REPEAT"/>
    <property type="match status" value="9"/>
</dbReference>
<feature type="region of interest" description="Disordered" evidence="4">
    <location>
        <begin position="608"/>
        <end position="661"/>
    </location>
</feature>
<dbReference type="EMBL" id="JAUEPN010000009">
    <property type="protein sequence ID" value="KAK3291565.1"/>
    <property type="molecule type" value="Genomic_DNA"/>
</dbReference>
<feature type="repeat" description="ANK" evidence="3">
    <location>
        <begin position="34"/>
        <end position="66"/>
    </location>
</feature>
<dbReference type="SMART" id="SM00248">
    <property type="entry name" value="ANK"/>
    <property type="match status" value="15"/>
</dbReference>
<evidence type="ECO:0000313" key="5">
    <source>
        <dbReference type="EMBL" id="KAK3291565.1"/>
    </source>
</evidence>
<dbReference type="SUPFAM" id="SSF48403">
    <property type="entry name" value="Ankyrin repeat"/>
    <property type="match status" value="2"/>
</dbReference>
<feature type="repeat" description="ANK" evidence="3">
    <location>
        <begin position="1"/>
        <end position="32"/>
    </location>
</feature>
<evidence type="ECO:0000313" key="6">
    <source>
        <dbReference type="Proteomes" id="UP001278766"/>
    </source>
</evidence>
<reference evidence="5" key="2">
    <citation type="submission" date="2023-06" db="EMBL/GenBank/DDBJ databases">
        <authorList>
            <consortium name="Lawrence Berkeley National Laboratory"/>
            <person name="Haridas S."/>
            <person name="Hensen N."/>
            <person name="Bonometti L."/>
            <person name="Westerberg I."/>
            <person name="Brannstrom I.O."/>
            <person name="Guillou S."/>
            <person name="Cros-Aarteil S."/>
            <person name="Calhoun S."/>
            <person name="Kuo A."/>
            <person name="Mondo S."/>
            <person name="Pangilinan J."/>
            <person name="Riley R."/>
            <person name="Labutti K."/>
            <person name="Andreopoulos B."/>
            <person name="Lipzen A."/>
            <person name="Chen C."/>
            <person name="Yanf M."/>
            <person name="Daum C."/>
            <person name="Ng V."/>
            <person name="Clum A."/>
            <person name="Steindorff A."/>
            <person name="Ohm R."/>
            <person name="Martin F."/>
            <person name="Silar P."/>
            <person name="Natvig D."/>
            <person name="Lalanne C."/>
            <person name="Gautier V."/>
            <person name="Ament-Velasquez S.L."/>
            <person name="Kruys A."/>
            <person name="Hutchinson M.I."/>
            <person name="Powell A.J."/>
            <person name="Barry K."/>
            <person name="Miller A.N."/>
            <person name="Grigoriev I.V."/>
            <person name="Debuchy R."/>
            <person name="Gladieux P."/>
            <person name="Thoren M.H."/>
            <person name="Johannesson H."/>
        </authorList>
    </citation>
    <scope>NUCLEOTIDE SEQUENCE</scope>
    <source>
        <strain evidence="5">CBS 168.71</strain>
    </source>
</reference>
<dbReference type="AlphaFoldDB" id="A0AAE0H7W7"/>
<feature type="repeat" description="ANK" evidence="3">
    <location>
        <begin position="580"/>
        <end position="602"/>
    </location>
</feature>
<feature type="repeat" description="ANK" evidence="3">
    <location>
        <begin position="131"/>
        <end position="163"/>
    </location>
</feature>
<feature type="compositionally biased region" description="Gly residues" evidence="4">
    <location>
        <begin position="623"/>
        <end position="633"/>
    </location>
</feature>
<keyword evidence="2 3" id="KW-0040">ANK repeat</keyword>
<dbReference type="RefSeq" id="XP_062655079.1">
    <property type="nucleotide sequence ID" value="XM_062800946.1"/>
</dbReference>
<evidence type="ECO:0000256" key="1">
    <source>
        <dbReference type="ARBA" id="ARBA00022737"/>
    </source>
</evidence>
<feature type="repeat" description="ANK" evidence="3">
    <location>
        <begin position="271"/>
        <end position="303"/>
    </location>
</feature>
<feature type="repeat" description="ANK" evidence="3">
    <location>
        <begin position="514"/>
        <end position="546"/>
    </location>
</feature>
<proteinExistence type="predicted"/>
<dbReference type="Gene3D" id="1.25.40.20">
    <property type="entry name" value="Ankyrin repeat-containing domain"/>
    <property type="match status" value="6"/>
</dbReference>
<name>A0AAE0H7W7_9PEZI</name>